<keyword evidence="4" id="KW-0249">Electron transport</keyword>
<dbReference type="RefSeq" id="WP_012675600.1">
    <property type="nucleotide sequence ID" value="NC_012440.1"/>
</dbReference>
<dbReference type="InterPro" id="IPR036909">
    <property type="entry name" value="Cyt_c-like_dom_sf"/>
</dbReference>
<evidence type="ECO:0000259" key="8">
    <source>
        <dbReference type="PROSITE" id="PS51007"/>
    </source>
</evidence>
<comment type="PTM">
    <text evidence="6">Binds 1 heme c group covalently per subunit.</text>
</comment>
<dbReference type="GO" id="GO:0005506">
    <property type="term" value="F:iron ion binding"/>
    <property type="evidence" value="ECO:0007669"/>
    <property type="project" value="InterPro"/>
</dbReference>
<feature type="binding site" description="covalent" evidence="6">
    <location>
        <position position="37"/>
    </location>
    <ligand>
        <name>heme c</name>
        <dbReference type="ChEBI" id="CHEBI:61717"/>
    </ligand>
</feature>
<evidence type="ECO:0000256" key="5">
    <source>
        <dbReference type="ARBA" id="ARBA00023004"/>
    </source>
</evidence>
<dbReference type="OrthoDB" id="9773456at2"/>
<keyword evidence="3 6" id="KW-0479">Metal-binding</keyword>
<sequence>MKKAIVSAVVGLAVVAGSAMAADGAGIFKSKGCGACHKPAAKSVGPSLKDIAAAYKGKEGDLIKFLKGEAPAIVDPAKFGIMKSQLAKTKALSDGDLKALADFIMNH</sequence>
<protein>
    <submittedName>
        <fullName evidence="9">Cytochrome c552</fullName>
    </submittedName>
</protein>
<evidence type="ECO:0000313" key="9">
    <source>
        <dbReference type="EMBL" id="ACO03361.1"/>
    </source>
</evidence>
<dbReference type="Pfam" id="PF00034">
    <property type="entry name" value="Cytochrom_C"/>
    <property type="match status" value="1"/>
</dbReference>
<evidence type="ECO:0000313" key="10">
    <source>
        <dbReference type="Proteomes" id="UP000001366"/>
    </source>
</evidence>
<evidence type="ECO:0000256" key="6">
    <source>
        <dbReference type="PIRSR" id="PIRSR602324-1"/>
    </source>
</evidence>
<dbReference type="STRING" id="123214.PERMA_0947"/>
<accession>C0QPY8</accession>
<evidence type="ECO:0000256" key="2">
    <source>
        <dbReference type="ARBA" id="ARBA00022617"/>
    </source>
</evidence>
<keyword evidence="10" id="KW-1185">Reference proteome</keyword>
<name>C0QPY8_PERMH</name>
<dbReference type="AlphaFoldDB" id="C0QPY8"/>
<keyword evidence="2 6" id="KW-0349">Heme</keyword>
<reference evidence="9 10" key="1">
    <citation type="journal article" date="2009" name="J. Bacteriol.">
        <title>Complete and draft genome sequences of six members of the Aquificales.</title>
        <authorList>
            <person name="Reysenbach A.L."/>
            <person name="Hamamura N."/>
            <person name="Podar M."/>
            <person name="Griffiths E."/>
            <person name="Ferreira S."/>
            <person name="Hochstein R."/>
            <person name="Heidelberg J."/>
            <person name="Johnson J."/>
            <person name="Mead D."/>
            <person name="Pohorille A."/>
            <person name="Sarmiento M."/>
            <person name="Schweighofer K."/>
            <person name="Seshadri R."/>
            <person name="Voytek M.A."/>
        </authorList>
    </citation>
    <scope>NUCLEOTIDE SEQUENCE [LARGE SCALE GENOMIC DNA]</scope>
    <source>
        <strain evidence="10">DSM 14350 / EX-H1</strain>
    </source>
</reference>
<dbReference type="PROSITE" id="PS51007">
    <property type="entry name" value="CYTC"/>
    <property type="match status" value="1"/>
</dbReference>
<gene>
    <name evidence="9" type="ordered locus">PERMA_0947</name>
</gene>
<evidence type="ECO:0000256" key="3">
    <source>
        <dbReference type="ARBA" id="ARBA00022723"/>
    </source>
</evidence>
<dbReference type="GO" id="GO:0009055">
    <property type="term" value="F:electron transfer activity"/>
    <property type="evidence" value="ECO:0007669"/>
    <property type="project" value="InterPro"/>
</dbReference>
<proteinExistence type="predicted"/>
<dbReference type="InterPro" id="IPR002324">
    <property type="entry name" value="Cyt_c_ID"/>
</dbReference>
<dbReference type="HOGENOM" id="CLU_133112_1_1_0"/>
<dbReference type="PaxDb" id="123214-PERMA_0947"/>
<keyword evidence="1" id="KW-0813">Transport</keyword>
<dbReference type="Proteomes" id="UP000001366">
    <property type="component" value="Chromosome"/>
</dbReference>
<keyword evidence="5 6" id="KW-0408">Iron</keyword>
<feature type="signal peptide" evidence="7">
    <location>
        <begin position="1"/>
        <end position="21"/>
    </location>
</feature>
<feature type="domain" description="Cytochrome c" evidence="8">
    <location>
        <begin position="19"/>
        <end position="107"/>
    </location>
</feature>
<organism evidence="9 10">
    <name type="scientific">Persephonella marina (strain DSM 14350 / EX-H1)</name>
    <dbReference type="NCBI Taxonomy" id="123214"/>
    <lineage>
        <taxon>Bacteria</taxon>
        <taxon>Pseudomonadati</taxon>
        <taxon>Aquificota</taxon>
        <taxon>Aquificia</taxon>
        <taxon>Aquificales</taxon>
        <taxon>Hydrogenothermaceae</taxon>
        <taxon>Persephonella</taxon>
    </lineage>
</organism>
<dbReference type="Gene3D" id="1.10.760.10">
    <property type="entry name" value="Cytochrome c-like domain"/>
    <property type="match status" value="1"/>
</dbReference>
<dbReference type="PRINTS" id="PR00606">
    <property type="entry name" value="CYTCHROMECID"/>
</dbReference>
<keyword evidence="7" id="KW-0732">Signal</keyword>
<feature type="binding site" description="covalent" evidence="6">
    <location>
        <position position="33"/>
    </location>
    <ligand>
        <name>heme c</name>
        <dbReference type="ChEBI" id="CHEBI:61717"/>
    </ligand>
</feature>
<evidence type="ECO:0000256" key="4">
    <source>
        <dbReference type="ARBA" id="ARBA00022982"/>
    </source>
</evidence>
<dbReference type="SUPFAM" id="SSF46626">
    <property type="entry name" value="Cytochrome c"/>
    <property type="match status" value="1"/>
</dbReference>
<dbReference type="KEGG" id="pmx:PERMA_0947"/>
<dbReference type="GO" id="GO:0020037">
    <property type="term" value="F:heme binding"/>
    <property type="evidence" value="ECO:0007669"/>
    <property type="project" value="InterPro"/>
</dbReference>
<dbReference type="EMBL" id="CP001230">
    <property type="protein sequence ID" value="ACO03361.1"/>
    <property type="molecule type" value="Genomic_DNA"/>
</dbReference>
<evidence type="ECO:0000256" key="7">
    <source>
        <dbReference type="SAM" id="SignalP"/>
    </source>
</evidence>
<dbReference type="InterPro" id="IPR009056">
    <property type="entry name" value="Cyt_c-like_dom"/>
</dbReference>
<dbReference type="eggNOG" id="COG4654">
    <property type="taxonomic scope" value="Bacteria"/>
</dbReference>
<feature type="chain" id="PRO_5002900689" evidence="7">
    <location>
        <begin position="22"/>
        <end position="107"/>
    </location>
</feature>
<evidence type="ECO:0000256" key="1">
    <source>
        <dbReference type="ARBA" id="ARBA00022448"/>
    </source>
</evidence>